<evidence type="ECO:0000313" key="1">
    <source>
        <dbReference type="Proteomes" id="UP000095286"/>
    </source>
</evidence>
<reference evidence="2" key="1">
    <citation type="submission" date="2016-11" db="UniProtKB">
        <authorList>
            <consortium name="WormBaseParasite"/>
        </authorList>
    </citation>
    <scope>IDENTIFICATION</scope>
    <source>
        <strain evidence="2">KR3021</strain>
    </source>
</reference>
<protein>
    <submittedName>
        <fullName evidence="2">VWFA domain-containing protein</fullName>
    </submittedName>
</protein>
<sequence length="559" mass="62054">MKVFVASLFVLIYTANCFYDINIVVTVDSSYDMGRFLFTGLKATITSLLKDDLLIMDNSELGVKVGLVLFGQEVHTLKKFRDFNSIEEVIDTVVDLPYLNEKGTDLFCVFKAVSDIINEEERKNVPSWIIHFTPEANLNCNLNNEQACLLTEQLKRNGTTISIVNVAPDFLYPNPANLMGSVNSSIVAGPHLIKNLSAMLKRIAVPSKLNNNRVVHLCSDNIKSLWLDIVLVIDSSKQMTKQGFDDIIGNILVFLESGFSFDMGKLKHTRFSIINSGDKSEVVVNLSKPKTRADILKILKSIKYKNDNTMNLMKALESVSALIAKDDARKNVPNLIVVFSSNTNYDCTSLLSPSFCVEAAILKNQLLTTIVNVDTSLFQNTNFHEKGKSIATLGYDIAQDSNYLSTISHFATQANCFCQSDYTQFGHREEKSAECVGFESLPGGYRAAQYSCASLGGFIGDAAFKEKFDFLSNLAEHTSFWVGLNSMNAGQNLAWDTRISYIPYEATMAVDSNKGSMGNCFYRNGLGDFVSTDCSFIEPSYPYFCQISACDADNYCEVV</sequence>
<proteinExistence type="predicted"/>
<accession>A0AC35TJ28</accession>
<dbReference type="Proteomes" id="UP000095286">
    <property type="component" value="Unplaced"/>
</dbReference>
<name>A0AC35TJ28_9BILA</name>
<evidence type="ECO:0000313" key="2">
    <source>
        <dbReference type="WBParaSite" id="RSKR_0000109600.1"/>
    </source>
</evidence>
<organism evidence="1 2">
    <name type="scientific">Rhabditophanes sp. KR3021</name>
    <dbReference type="NCBI Taxonomy" id="114890"/>
    <lineage>
        <taxon>Eukaryota</taxon>
        <taxon>Metazoa</taxon>
        <taxon>Ecdysozoa</taxon>
        <taxon>Nematoda</taxon>
        <taxon>Chromadorea</taxon>
        <taxon>Rhabditida</taxon>
        <taxon>Tylenchina</taxon>
        <taxon>Panagrolaimomorpha</taxon>
        <taxon>Strongyloidoidea</taxon>
        <taxon>Alloionematidae</taxon>
        <taxon>Rhabditophanes</taxon>
    </lineage>
</organism>
<dbReference type="WBParaSite" id="RSKR_0000109600.1">
    <property type="protein sequence ID" value="RSKR_0000109600.1"/>
    <property type="gene ID" value="RSKR_0000109600"/>
</dbReference>